<evidence type="ECO:0000259" key="2">
    <source>
        <dbReference type="Pfam" id="PF12706"/>
    </source>
</evidence>
<dbReference type="PIRSF" id="PIRSF038896">
    <property type="entry name" value="NAPE-PLD"/>
    <property type="match status" value="1"/>
</dbReference>
<dbReference type="EMBL" id="JANAWD010000535">
    <property type="protein sequence ID" value="KAJ3478138.1"/>
    <property type="molecule type" value="Genomic_DNA"/>
</dbReference>
<dbReference type="PANTHER" id="PTHR15032:SF4">
    <property type="entry name" value="N-ACYL-PHOSPHATIDYLETHANOLAMINE-HYDROLYZING PHOSPHOLIPASE D"/>
    <property type="match status" value="1"/>
</dbReference>
<dbReference type="Pfam" id="PF12706">
    <property type="entry name" value="Lactamase_B_2"/>
    <property type="match status" value="1"/>
</dbReference>
<dbReference type="GO" id="GO:0070291">
    <property type="term" value="P:N-acylethanolamine metabolic process"/>
    <property type="evidence" value="ECO:0007669"/>
    <property type="project" value="TreeGrafter"/>
</dbReference>
<dbReference type="InterPro" id="IPR024884">
    <property type="entry name" value="NAPE-PLD"/>
</dbReference>
<keyword evidence="4" id="KW-1185">Reference proteome</keyword>
<evidence type="ECO:0000313" key="3">
    <source>
        <dbReference type="EMBL" id="KAJ3478138.1"/>
    </source>
</evidence>
<name>A0AAD5YEQ9_9APHY</name>
<dbReference type="GO" id="GO:0005737">
    <property type="term" value="C:cytoplasm"/>
    <property type="evidence" value="ECO:0007669"/>
    <property type="project" value="TreeGrafter"/>
</dbReference>
<feature type="domain" description="Metallo-beta-lactamase" evidence="2">
    <location>
        <begin position="18"/>
        <end position="244"/>
    </location>
</feature>
<feature type="binding site" evidence="1">
    <location>
        <position position="63"/>
    </location>
    <ligand>
        <name>an N-acyl-1,2-diacyl-sn-glycero-3-phosphoethanolamine</name>
        <dbReference type="ChEBI" id="CHEBI:62537"/>
    </ligand>
</feature>
<protein>
    <recommendedName>
        <fullName evidence="2">Metallo-beta-lactamase domain-containing protein</fullName>
    </recommendedName>
</protein>
<dbReference type="Gene3D" id="3.60.15.10">
    <property type="entry name" value="Ribonuclease Z/Hydroxyacylglutathione hydrolase-like"/>
    <property type="match status" value="1"/>
</dbReference>
<organism evidence="3 4">
    <name type="scientific">Meripilus lineatus</name>
    <dbReference type="NCBI Taxonomy" id="2056292"/>
    <lineage>
        <taxon>Eukaryota</taxon>
        <taxon>Fungi</taxon>
        <taxon>Dikarya</taxon>
        <taxon>Basidiomycota</taxon>
        <taxon>Agaricomycotina</taxon>
        <taxon>Agaricomycetes</taxon>
        <taxon>Polyporales</taxon>
        <taxon>Meripilaceae</taxon>
        <taxon>Meripilus</taxon>
    </lineage>
</organism>
<accession>A0AAD5YEQ9</accession>
<dbReference type="InterPro" id="IPR036866">
    <property type="entry name" value="RibonucZ/Hydroxyglut_hydro"/>
</dbReference>
<dbReference type="PANTHER" id="PTHR15032">
    <property type="entry name" value="N-ACYL-PHOSPHATIDYLETHANOLAMINE-HYDROLYZING PHOSPHOLIPASE D"/>
    <property type="match status" value="1"/>
</dbReference>
<evidence type="ECO:0000256" key="1">
    <source>
        <dbReference type="PIRSR" id="PIRSR038896-50"/>
    </source>
</evidence>
<evidence type="ECO:0000313" key="4">
    <source>
        <dbReference type="Proteomes" id="UP001212997"/>
    </source>
</evidence>
<dbReference type="Proteomes" id="UP001212997">
    <property type="component" value="Unassembled WGS sequence"/>
</dbReference>
<sequence length="295" mass="32795">MDPKGFLLEFMSAGQVIRVLCDPIFADRASPSKHLGPKRRLPPPCSVEELPEIHFLVISHNHYDHLDIEVLQAIHARWPNTVHYLVPLGVSPLLASQGLPEARTHSLDWWERKTIDDFEFVCTPAQHNSGRGILDQGSTLRSSWVIRKCSSEDLSASRSVWFAGDTGYQTADGPCPAFQDIGNQYGPFDLALIPIWRGASLSFLARAGLRLTDDDCLATLHATPEDALQIQRDVKARHAIGMHFATFAGSKSEAREPVIRLVKALRDKGEILDWKKEGGFGIVNIGERHVIPVDI</sequence>
<dbReference type="GO" id="GO:0070290">
    <property type="term" value="F:N-acylphosphatidylethanolamine-specific phospholipase D activity"/>
    <property type="evidence" value="ECO:0007669"/>
    <property type="project" value="InterPro"/>
</dbReference>
<dbReference type="SUPFAM" id="SSF56281">
    <property type="entry name" value="Metallo-hydrolase/oxidoreductase"/>
    <property type="match status" value="1"/>
</dbReference>
<dbReference type="GO" id="GO:0070292">
    <property type="term" value="P:N-acylphosphatidylethanolamine metabolic process"/>
    <property type="evidence" value="ECO:0007669"/>
    <property type="project" value="TreeGrafter"/>
</dbReference>
<proteinExistence type="predicted"/>
<dbReference type="GO" id="GO:0008270">
    <property type="term" value="F:zinc ion binding"/>
    <property type="evidence" value="ECO:0007669"/>
    <property type="project" value="InterPro"/>
</dbReference>
<reference evidence="3" key="1">
    <citation type="submission" date="2022-07" db="EMBL/GenBank/DDBJ databases">
        <title>Genome Sequence of Physisporinus lineatus.</title>
        <authorList>
            <person name="Buettner E."/>
        </authorList>
    </citation>
    <scope>NUCLEOTIDE SEQUENCE</scope>
    <source>
        <strain evidence="3">VT162</strain>
    </source>
</reference>
<dbReference type="AlphaFoldDB" id="A0AAD5YEQ9"/>
<comment type="caution">
    <text evidence="3">The sequence shown here is derived from an EMBL/GenBank/DDBJ whole genome shotgun (WGS) entry which is preliminary data.</text>
</comment>
<gene>
    <name evidence="3" type="ORF">NLI96_g9969</name>
</gene>
<dbReference type="InterPro" id="IPR001279">
    <property type="entry name" value="Metallo-B-lactamas"/>
</dbReference>
<feature type="binding site" evidence="1">
    <location>
        <position position="221"/>
    </location>
    <ligand>
        <name>an N-acyl-1,2-diacyl-sn-glycero-3-phosphoethanolamine</name>
        <dbReference type="ChEBI" id="CHEBI:62537"/>
    </ligand>
</feature>